<evidence type="ECO:0000313" key="4">
    <source>
        <dbReference type="EMBL" id="PAA80600.1"/>
    </source>
</evidence>
<protein>
    <recommendedName>
        <fullName evidence="2">Alpha/beta hydrolase fold-3 domain-containing protein</fullName>
    </recommendedName>
</protein>
<sequence>MKAKNLVLGLAVAVAAAAALLANSGLLHSALPGGIEDPEPLQRILPTFNFVFYTGVASWMLGATRKVFEPAKFLLRIIRSSNAAVSFPELESRIESITRADGSQLTLKIDAPNKQQMKSQKPSPAILFLHGGGYVLNSPAEYSYLTGNLSSSLGVPVFSPDYRKSPVWTHPAALEDALATLRHLRSNAEAYGIDPERLLLGGDSAGGHLSIGVTLRLLQAGEAVPSALLLIYPATQLVTFCLPSHLENRFDVFLSESTACAFRLAYLVGDTADVPVWKASNHSSPAIRSELAKKFGLPQLASQCPKDIGGAGLDWAISRYEFAYRDWLLSPLFAPDELLAKFPPSLTQTCQFDVLRDEGRMFHERLVRAGAAGGSRSHRHRRYASVHGMYGFLRAGHAPAVAAMDEAKTFVASVLGLDKN</sequence>
<dbReference type="EMBL" id="NIVC01000573">
    <property type="protein sequence ID" value="PAA80600.1"/>
    <property type="molecule type" value="Genomic_DNA"/>
</dbReference>
<accession>A0A267FWE6</accession>
<dbReference type="OrthoDB" id="408631at2759"/>
<proteinExistence type="predicted"/>
<keyword evidence="5" id="KW-1185">Reference proteome</keyword>
<gene>
    <name evidence="4" type="ORF">BOX15_Mlig015949g2</name>
    <name evidence="3" type="ORF">BOX15_Mlig015949g4</name>
</gene>
<comment type="caution">
    <text evidence="3">The sequence shown here is derived from an EMBL/GenBank/DDBJ whole genome shotgun (WGS) entry which is preliminary data.</text>
</comment>
<feature type="domain" description="Alpha/beta hydrolase fold-3" evidence="2">
    <location>
        <begin position="321"/>
        <end position="371"/>
    </location>
</feature>
<dbReference type="SUPFAM" id="SSF53474">
    <property type="entry name" value="alpha/beta-Hydrolases"/>
    <property type="match status" value="1"/>
</dbReference>
<dbReference type="Pfam" id="PF07859">
    <property type="entry name" value="Abhydrolase_3"/>
    <property type="match status" value="2"/>
</dbReference>
<feature type="domain" description="Alpha/beta hydrolase fold-3" evidence="2">
    <location>
        <begin position="126"/>
        <end position="277"/>
    </location>
</feature>
<dbReference type="AlphaFoldDB" id="A0A267FWE6"/>
<evidence type="ECO:0000259" key="2">
    <source>
        <dbReference type="Pfam" id="PF07859"/>
    </source>
</evidence>
<evidence type="ECO:0000256" key="1">
    <source>
        <dbReference type="ARBA" id="ARBA00022801"/>
    </source>
</evidence>
<dbReference type="InterPro" id="IPR029058">
    <property type="entry name" value="AB_hydrolase_fold"/>
</dbReference>
<dbReference type="PANTHER" id="PTHR48081:SF8">
    <property type="entry name" value="ALPHA_BETA HYDROLASE FOLD-3 DOMAIN-CONTAINING PROTEIN-RELATED"/>
    <property type="match status" value="1"/>
</dbReference>
<reference evidence="3 5" key="1">
    <citation type="submission" date="2017-06" db="EMBL/GenBank/DDBJ databases">
        <title>A platform for efficient transgenesis in Macrostomum lignano, a flatworm model organism for stem cell research.</title>
        <authorList>
            <person name="Berezikov E."/>
        </authorList>
    </citation>
    <scope>NUCLEOTIDE SEQUENCE [LARGE SCALE GENOMIC DNA]</scope>
    <source>
        <strain evidence="3">DV1</strain>
        <tissue evidence="3">Whole organism</tissue>
    </source>
</reference>
<name>A0A267FWE6_9PLAT</name>
<dbReference type="PANTHER" id="PTHR48081">
    <property type="entry name" value="AB HYDROLASE SUPERFAMILY PROTEIN C4A8.06C"/>
    <property type="match status" value="1"/>
</dbReference>
<keyword evidence="1" id="KW-0378">Hydrolase</keyword>
<dbReference type="Proteomes" id="UP000215902">
    <property type="component" value="Unassembled WGS sequence"/>
</dbReference>
<dbReference type="InterPro" id="IPR050300">
    <property type="entry name" value="GDXG_lipolytic_enzyme"/>
</dbReference>
<dbReference type="Gene3D" id="3.40.50.1820">
    <property type="entry name" value="alpha/beta hydrolase"/>
    <property type="match status" value="1"/>
</dbReference>
<evidence type="ECO:0000313" key="5">
    <source>
        <dbReference type="Proteomes" id="UP000215902"/>
    </source>
</evidence>
<dbReference type="STRING" id="282301.A0A267FWE6"/>
<organism evidence="3 5">
    <name type="scientific">Macrostomum lignano</name>
    <dbReference type="NCBI Taxonomy" id="282301"/>
    <lineage>
        <taxon>Eukaryota</taxon>
        <taxon>Metazoa</taxon>
        <taxon>Spiralia</taxon>
        <taxon>Lophotrochozoa</taxon>
        <taxon>Platyhelminthes</taxon>
        <taxon>Rhabditophora</taxon>
        <taxon>Macrostomorpha</taxon>
        <taxon>Macrostomida</taxon>
        <taxon>Macrostomidae</taxon>
        <taxon>Macrostomum</taxon>
    </lineage>
</organism>
<dbReference type="InterPro" id="IPR013094">
    <property type="entry name" value="AB_hydrolase_3"/>
</dbReference>
<dbReference type="EMBL" id="NIVC01000709">
    <property type="protein sequence ID" value="PAA78053.1"/>
    <property type="molecule type" value="Genomic_DNA"/>
</dbReference>
<evidence type="ECO:0000313" key="3">
    <source>
        <dbReference type="EMBL" id="PAA78053.1"/>
    </source>
</evidence>
<dbReference type="GO" id="GO:0016787">
    <property type="term" value="F:hydrolase activity"/>
    <property type="evidence" value="ECO:0007669"/>
    <property type="project" value="UniProtKB-KW"/>
</dbReference>